<comment type="similarity">
    <text evidence="1">Belongs to the metallo-dependent hydrolases superfamily. CpsB/CapC family.</text>
</comment>
<evidence type="ECO:0000256" key="1">
    <source>
        <dbReference type="ARBA" id="ARBA00005750"/>
    </source>
</evidence>
<protein>
    <recommendedName>
        <fullName evidence="2">protein-tyrosine-phosphatase</fullName>
        <ecNumber evidence="2">3.1.3.48</ecNumber>
    </recommendedName>
</protein>
<reference evidence="6" key="2">
    <citation type="journal article" date="2021" name="PeerJ">
        <title>Extensive microbial diversity within the chicken gut microbiome revealed by metagenomics and culture.</title>
        <authorList>
            <person name="Gilroy R."/>
            <person name="Ravi A."/>
            <person name="Getino M."/>
            <person name="Pursley I."/>
            <person name="Horton D.L."/>
            <person name="Alikhan N.F."/>
            <person name="Baker D."/>
            <person name="Gharbi K."/>
            <person name="Hall N."/>
            <person name="Watson M."/>
            <person name="Adriaenssens E.M."/>
            <person name="Foster-Nyarko E."/>
            <person name="Jarju S."/>
            <person name="Secka A."/>
            <person name="Antonio M."/>
            <person name="Oren A."/>
            <person name="Chaudhuri R.R."/>
            <person name="La Ragione R."/>
            <person name="Hildebrand F."/>
            <person name="Pallen M.J."/>
        </authorList>
    </citation>
    <scope>NUCLEOTIDE SEQUENCE</scope>
    <source>
        <strain evidence="6">CHK160-1198</strain>
    </source>
</reference>
<comment type="caution">
    <text evidence="6">The sequence shown here is derived from an EMBL/GenBank/DDBJ whole genome shotgun (WGS) entry which is preliminary data.</text>
</comment>
<dbReference type="EMBL" id="DVNI01000039">
    <property type="protein sequence ID" value="HIU63930.1"/>
    <property type="molecule type" value="Genomic_DNA"/>
</dbReference>
<sequence length="237" mass="26776">MMIDIHSHVLNGVDDGAATQEISLALLAMAEETGTKDIIATPHVIGGTKYLEWDEIQNRVAALNEAAGQAGLTIRVHTGAEIEMSLEMLDLLESDQEYFCLAKSRYALIELPMASIPNYAENFWYKMQIKELRPILAHPERYAQLRKRPNLLLQWMKKGVRTQMNAGSLTGKFGQEIQEFAEFLVTNKMVHFLGSDAHNIEHRNTDCRAAVERIIALTSKENAEKITLHNPQYILDN</sequence>
<keyword evidence="4" id="KW-0904">Protein phosphatase</keyword>
<dbReference type="SUPFAM" id="SSF89550">
    <property type="entry name" value="PHP domain-like"/>
    <property type="match status" value="1"/>
</dbReference>
<evidence type="ECO:0000313" key="6">
    <source>
        <dbReference type="EMBL" id="HIU63930.1"/>
    </source>
</evidence>
<dbReference type="GO" id="GO:0030145">
    <property type="term" value="F:manganese ion binding"/>
    <property type="evidence" value="ECO:0007669"/>
    <property type="project" value="InterPro"/>
</dbReference>
<evidence type="ECO:0000256" key="2">
    <source>
        <dbReference type="ARBA" id="ARBA00013064"/>
    </source>
</evidence>
<dbReference type="PIRSF" id="PIRSF016557">
    <property type="entry name" value="Caps_synth_CpsB"/>
    <property type="match status" value="1"/>
</dbReference>
<keyword evidence="3" id="KW-0378">Hydrolase</keyword>
<organism evidence="6 7">
    <name type="scientific">Candidatus Avacidaminococcus intestinavium</name>
    <dbReference type="NCBI Taxonomy" id="2840684"/>
    <lineage>
        <taxon>Bacteria</taxon>
        <taxon>Bacillati</taxon>
        <taxon>Bacillota</taxon>
        <taxon>Negativicutes</taxon>
        <taxon>Acidaminococcales</taxon>
        <taxon>Acidaminococcaceae</taxon>
        <taxon>Acidaminococcaceae incertae sedis</taxon>
        <taxon>Candidatus Avacidaminococcus</taxon>
    </lineage>
</organism>
<accession>A0A9D1MPK7</accession>
<dbReference type="InterPro" id="IPR016667">
    <property type="entry name" value="Caps_polysacc_synth_CpsB/CapC"/>
</dbReference>
<gene>
    <name evidence="6" type="ORF">IAB06_02645</name>
</gene>
<proteinExistence type="inferred from homology"/>
<dbReference type="PANTHER" id="PTHR39181:SF1">
    <property type="entry name" value="TYROSINE-PROTEIN PHOSPHATASE YWQE"/>
    <property type="match status" value="1"/>
</dbReference>
<name>A0A9D1MPK7_9FIRM</name>
<dbReference type="Proteomes" id="UP000824099">
    <property type="component" value="Unassembled WGS sequence"/>
</dbReference>
<dbReference type="GO" id="GO:0004725">
    <property type="term" value="F:protein tyrosine phosphatase activity"/>
    <property type="evidence" value="ECO:0007669"/>
    <property type="project" value="UniProtKB-EC"/>
</dbReference>
<comment type="catalytic activity">
    <reaction evidence="5">
        <text>O-phospho-L-tyrosyl-[protein] + H2O = L-tyrosyl-[protein] + phosphate</text>
        <dbReference type="Rhea" id="RHEA:10684"/>
        <dbReference type="Rhea" id="RHEA-COMP:10136"/>
        <dbReference type="Rhea" id="RHEA-COMP:20101"/>
        <dbReference type="ChEBI" id="CHEBI:15377"/>
        <dbReference type="ChEBI" id="CHEBI:43474"/>
        <dbReference type="ChEBI" id="CHEBI:46858"/>
        <dbReference type="ChEBI" id="CHEBI:61978"/>
        <dbReference type="EC" id="3.1.3.48"/>
    </reaction>
</comment>
<feature type="non-terminal residue" evidence="6">
    <location>
        <position position="237"/>
    </location>
</feature>
<dbReference type="InterPro" id="IPR016195">
    <property type="entry name" value="Pol/histidinol_Pase-like"/>
</dbReference>
<evidence type="ECO:0000256" key="3">
    <source>
        <dbReference type="ARBA" id="ARBA00022801"/>
    </source>
</evidence>
<dbReference type="Pfam" id="PF19567">
    <property type="entry name" value="CpsB_CapC"/>
    <property type="match status" value="1"/>
</dbReference>
<evidence type="ECO:0000256" key="4">
    <source>
        <dbReference type="ARBA" id="ARBA00022912"/>
    </source>
</evidence>
<dbReference type="Gene3D" id="3.20.20.140">
    <property type="entry name" value="Metal-dependent hydrolases"/>
    <property type="match status" value="1"/>
</dbReference>
<evidence type="ECO:0000313" key="7">
    <source>
        <dbReference type="Proteomes" id="UP000824099"/>
    </source>
</evidence>
<dbReference type="PANTHER" id="PTHR39181">
    <property type="entry name" value="TYROSINE-PROTEIN PHOSPHATASE YWQE"/>
    <property type="match status" value="1"/>
</dbReference>
<reference evidence="6" key="1">
    <citation type="submission" date="2020-10" db="EMBL/GenBank/DDBJ databases">
        <authorList>
            <person name="Gilroy R."/>
        </authorList>
    </citation>
    <scope>NUCLEOTIDE SEQUENCE</scope>
    <source>
        <strain evidence="6">CHK160-1198</strain>
    </source>
</reference>
<dbReference type="EC" id="3.1.3.48" evidence="2"/>
<evidence type="ECO:0000256" key="5">
    <source>
        <dbReference type="ARBA" id="ARBA00051722"/>
    </source>
</evidence>
<dbReference type="AlphaFoldDB" id="A0A9D1MPK7"/>